<accession>A0A0R2D6E0</accession>
<evidence type="ECO:0000313" key="5">
    <source>
        <dbReference type="EMBL" id="KRM96169.1"/>
    </source>
</evidence>
<keyword evidence="3" id="KW-0520">NAD</keyword>
<dbReference type="GO" id="GO:0015936">
    <property type="term" value="P:coenzyme A metabolic process"/>
    <property type="evidence" value="ECO:0007669"/>
    <property type="project" value="InterPro"/>
</dbReference>
<dbReference type="Gene3D" id="1.10.8.660">
    <property type="match status" value="1"/>
</dbReference>
<dbReference type="UniPathway" id="UPA00257">
    <property type="reaction ID" value="UER00367"/>
</dbReference>
<evidence type="ECO:0000256" key="4">
    <source>
        <dbReference type="SAM" id="MobiDB-lite"/>
    </source>
</evidence>
<dbReference type="PANTHER" id="PTHR10572">
    <property type="entry name" value="3-HYDROXY-3-METHYLGLUTARYL-COENZYME A REDUCTASE"/>
    <property type="match status" value="1"/>
</dbReference>
<dbReference type="InterPro" id="IPR004553">
    <property type="entry name" value="HMG_CoA_Rdtase_bac-typ"/>
</dbReference>
<dbReference type="InterPro" id="IPR002202">
    <property type="entry name" value="HMG_CoA_Rdtase"/>
</dbReference>
<dbReference type="EMBL" id="AYZD01000016">
    <property type="protein sequence ID" value="KRM96169.1"/>
    <property type="molecule type" value="Genomic_DNA"/>
</dbReference>
<dbReference type="InterPro" id="IPR009023">
    <property type="entry name" value="HMG_CoA_Rdtase_NAD(P)-bd_sf"/>
</dbReference>
<dbReference type="Proteomes" id="UP000051015">
    <property type="component" value="Unassembled WGS sequence"/>
</dbReference>
<keyword evidence="6" id="KW-1185">Reference proteome</keyword>
<dbReference type="SUPFAM" id="SSF55035">
    <property type="entry name" value="NAD-binding domain of HMG-CoA reductase"/>
    <property type="match status" value="1"/>
</dbReference>
<dbReference type="RefSeq" id="WP_057875995.1">
    <property type="nucleotide sequence ID" value="NZ_AYZD01000016.1"/>
</dbReference>
<feature type="region of interest" description="Disordered" evidence="4">
    <location>
        <begin position="406"/>
        <end position="425"/>
    </location>
</feature>
<dbReference type="NCBIfam" id="TIGR00532">
    <property type="entry name" value="HMG_CoA_R_NAD"/>
    <property type="match status" value="1"/>
</dbReference>
<comment type="pathway">
    <text evidence="3">Metabolic intermediate metabolism; (R)-mevalonate degradation; (S)-3-hydroxy-3-methylglutaryl-CoA from (R)-mevalonate: step 1/1.</text>
</comment>
<dbReference type="Gene3D" id="3.90.770.10">
    <property type="entry name" value="3-hydroxy-3-methylglutaryl-coenzyme A Reductase, Chain A, domain 2"/>
    <property type="match status" value="2"/>
</dbReference>
<dbReference type="CDD" id="cd00644">
    <property type="entry name" value="HMG-CoA_reductase_classII"/>
    <property type="match status" value="1"/>
</dbReference>
<dbReference type="EC" id="1.1.1.88" evidence="3"/>
<proteinExistence type="inferred from homology"/>
<dbReference type="PROSITE" id="PS01192">
    <property type="entry name" value="HMG_COA_REDUCTASE_3"/>
    <property type="match status" value="1"/>
</dbReference>
<dbReference type="GO" id="GO:0140643">
    <property type="term" value="F:hydroxymethylglutaryl-CoA reductase (NADH) activity"/>
    <property type="evidence" value="ECO:0007669"/>
    <property type="project" value="UniProtKB-EC"/>
</dbReference>
<comment type="catalytic activity">
    <reaction evidence="3">
        <text>(R)-mevalonate + 2 NAD(+) + CoA = (3S)-3-hydroxy-3-methylglutaryl-CoA + 2 NADH + 2 H(+)</text>
        <dbReference type="Rhea" id="RHEA:14833"/>
        <dbReference type="ChEBI" id="CHEBI:15378"/>
        <dbReference type="ChEBI" id="CHEBI:36464"/>
        <dbReference type="ChEBI" id="CHEBI:43074"/>
        <dbReference type="ChEBI" id="CHEBI:57287"/>
        <dbReference type="ChEBI" id="CHEBI:57540"/>
        <dbReference type="ChEBI" id="CHEBI:57945"/>
        <dbReference type="EC" id="1.1.1.88"/>
    </reaction>
</comment>
<organism evidence="5 6">
    <name type="scientific">Liquorilactobacillus aquaticus DSM 21051</name>
    <dbReference type="NCBI Taxonomy" id="1423725"/>
    <lineage>
        <taxon>Bacteria</taxon>
        <taxon>Bacillati</taxon>
        <taxon>Bacillota</taxon>
        <taxon>Bacilli</taxon>
        <taxon>Lactobacillales</taxon>
        <taxon>Lactobacillaceae</taxon>
        <taxon>Liquorilactobacillus</taxon>
    </lineage>
</organism>
<evidence type="ECO:0000313" key="6">
    <source>
        <dbReference type="Proteomes" id="UP000051015"/>
    </source>
</evidence>
<dbReference type="PANTHER" id="PTHR10572:SF24">
    <property type="entry name" value="3-HYDROXY-3-METHYLGLUTARYL-COENZYME A REDUCTASE"/>
    <property type="match status" value="1"/>
</dbReference>
<dbReference type="PATRIC" id="fig|1423725.3.peg.1008"/>
<evidence type="ECO:0000256" key="2">
    <source>
        <dbReference type="ARBA" id="ARBA00023002"/>
    </source>
</evidence>
<evidence type="ECO:0000256" key="1">
    <source>
        <dbReference type="ARBA" id="ARBA00007661"/>
    </source>
</evidence>
<sequence length="425" mass="46797">MKGFEKFYRRKLQERWDILQDEGILTKDDIKCLRNTVSSSELGNSMIENFIADYSIPEGVSFHYLIDGQEYLVPMVTEEPSVIAASSHGASIVKKAGGFKTKIKQRLMLGQIIVENFKSFEKLNEGIENEQQSLLRIANKAHYSLIKRGGGARWIRCRPLADDLLSIDLAVDVREAMGANMLNTMLEAVADHIRAVFDENVLMSILSNYATECLAIAECSIPLSVLGKESFTGEEIGRRIVQASRVAQVDPYRAATHNKGIMNGVDAVALATGNDWRAIESGAHAFAARDGQYRGLSQWTISDEQLKGRIELPLPVGSVGGSIGILPLVKINQRILKIKNAEELEKVIACVGLGQNLAALYALISEGIQKGHMRLQSKTLAIAAGAKPDELQQVLAVMNKTKEKNSATAKAAIDKIRRSKRHDRN</sequence>
<dbReference type="SUPFAM" id="SSF56542">
    <property type="entry name" value="Substrate-binding domain of HMG-CoA reductase"/>
    <property type="match status" value="1"/>
</dbReference>
<dbReference type="Pfam" id="PF00368">
    <property type="entry name" value="HMG-CoA_red"/>
    <property type="match status" value="1"/>
</dbReference>
<evidence type="ECO:0000256" key="3">
    <source>
        <dbReference type="RuleBase" id="RU361219"/>
    </source>
</evidence>
<dbReference type="OrthoDB" id="9764892at2"/>
<dbReference type="PROSITE" id="PS50065">
    <property type="entry name" value="HMG_COA_REDUCTASE_4"/>
    <property type="match status" value="1"/>
</dbReference>
<comment type="caution">
    <text evidence="5">The sequence shown here is derived from an EMBL/GenBank/DDBJ whole genome shotgun (WGS) entry which is preliminary data.</text>
</comment>
<dbReference type="InterPro" id="IPR023076">
    <property type="entry name" value="HMG_CoA_Rdtase_CS"/>
</dbReference>
<dbReference type="GO" id="GO:0004420">
    <property type="term" value="F:hydroxymethylglutaryl-CoA reductase (NADPH) activity"/>
    <property type="evidence" value="ECO:0007669"/>
    <property type="project" value="InterPro"/>
</dbReference>
<reference evidence="5 6" key="1">
    <citation type="journal article" date="2015" name="Genome Announc.">
        <title>Expanding the biotechnology potential of lactobacilli through comparative genomics of 213 strains and associated genera.</title>
        <authorList>
            <person name="Sun Z."/>
            <person name="Harris H.M."/>
            <person name="McCann A."/>
            <person name="Guo C."/>
            <person name="Argimon S."/>
            <person name="Zhang W."/>
            <person name="Yang X."/>
            <person name="Jeffery I.B."/>
            <person name="Cooney J.C."/>
            <person name="Kagawa T.F."/>
            <person name="Liu W."/>
            <person name="Song Y."/>
            <person name="Salvetti E."/>
            <person name="Wrobel A."/>
            <person name="Rasinkangas P."/>
            <person name="Parkhill J."/>
            <person name="Rea M.C."/>
            <person name="O'Sullivan O."/>
            <person name="Ritari J."/>
            <person name="Douillard F.P."/>
            <person name="Paul Ross R."/>
            <person name="Yang R."/>
            <person name="Briner A.E."/>
            <person name="Felis G.E."/>
            <person name="de Vos W.M."/>
            <person name="Barrangou R."/>
            <person name="Klaenhammer T.R."/>
            <person name="Caufield P.W."/>
            <person name="Cui Y."/>
            <person name="Zhang H."/>
            <person name="O'Toole P.W."/>
        </authorList>
    </citation>
    <scope>NUCLEOTIDE SEQUENCE [LARGE SCALE GENOMIC DNA]</scope>
    <source>
        <strain evidence="5 6">DSM 21051</strain>
    </source>
</reference>
<protein>
    <recommendedName>
        <fullName evidence="3">3-hydroxy-3-methylglutaryl coenzyme A reductase</fullName>
        <shortName evidence="3">HMG-CoA reductase</shortName>
        <ecNumber evidence="3">1.1.1.88</ecNumber>
    </recommendedName>
</protein>
<comment type="similarity">
    <text evidence="1 3">Belongs to the HMG-CoA reductase family.</text>
</comment>
<keyword evidence="2 3" id="KW-0560">Oxidoreductase</keyword>
<dbReference type="STRING" id="1423725.FC19_GL000978"/>
<name>A0A0R2D6E0_9LACO</name>
<dbReference type="InterPro" id="IPR023074">
    <property type="entry name" value="HMG_CoA_Rdtase_cat_sf"/>
</dbReference>
<dbReference type="AlphaFoldDB" id="A0A0R2D6E0"/>
<gene>
    <name evidence="5" type="ORF">FC19_GL000978</name>
</gene>
<dbReference type="InterPro" id="IPR009029">
    <property type="entry name" value="HMG_CoA_Rdtase_sub-bd_dom_sf"/>
</dbReference>